<accession>A0ABP0H365</accession>
<evidence type="ECO:0000313" key="7">
    <source>
        <dbReference type="EMBL" id="CAK8697993.1"/>
    </source>
</evidence>
<evidence type="ECO:0000256" key="3">
    <source>
        <dbReference type="ARBA" id="ARBA00022692"/>
    </source>
</evidence>
<protein>
    <recommendedName>
        <fullName evidence="6">SURF1-like protein</fullName>
    </recommendedName>
</protein>
<dbReference type="InterPro" id="IPR045214">
    <property type="entry name" value="Surf1/Surf4"/>
</dbReference>
<dbReference type="PANTHER" id="PTHR23427:SF2">
    <property type="entry name" value="SURFEIT LOCUS PROTEIN 1"/>
    <property type="match status" value="1"/>
</dbReference>
<keyword evidence="3 6" id="KW-0812">Transmembrane</keyword>
<organism evidence="7 8">
    <name type="scientific">Clavelina lepadiformis</name>
    <name type="common">Light-bulb sea squirt</name>
    <name type="synonym">Ascidia lepadiformis</name>
    <dbReference type="NCBI Taxonomy" id="159417"/>
    <lineage>
        <taxon>Eukaryota</taxon>
        <taxon>Metazoa</taxon>
        <taxon>Chordata</taxon>
        <taxon>Tunicata</taxon>
        <taxon>Ascidiacea</taxon>
        <taxon>Aplousobranchia</taxon>
        <taxon>Clavelinidae</taxon>
        <taxon>Clavelina</taxon>
    </lineage>
</organism>
<dbReference type="PANTHER" id="PTHR23427">
    <property type="entry name" value="SURFEIT LOCUS PROTEIN"/>
    <property type="match status" value="1"/>
</dbReference>
<feature type="transmembrane region" description="Helical" evidence="6">
    <location>
        <begin position="261"/>
        <end position="280"/>
    </location>
</feature>
<evidence type="ECO:0000256" key="1">
    <source>
        <dbReference type="ARBA" id="ARBA00004370"/>
    </source>
</evidence>
<proteinExistence type="inferred from homology"/>
<comment type="subcellular location">
    <subcellularLocation>
        <location evidence="1">Membrane</location>
    </subcellularLocation>
    <subcellularLocation>
        <location evidence="6">Mitochondrion inner membrane</location>
        <topology evidence="6">Multi-pass membrane protein</topology>
    </subcellularLocation>
</comment>
<evidence type="ECO:0000256" key="4">
    <source>
        <dbReference type="ARBA" id="ARBA00022989"/>
    </source>
</evidence>
<keyword evidence="8" id="KW-1185">Reference proteome</keyword>
<evidence type="ECO:0000256" key="6">
    <source>
        <dbReference type="RuleBase" id="RU363076"/>
    </source>
</evidence>
<comment type="similarity">
    <text evidence="2 6">Belongs to the SURF1 family.</text>
</comment>
<dbReference type="CDD" id="cd06662">
    <property type="entry name" value="SURF1"/>
    <property type="match status" value="1"/>
</dbReference>
<sequence>MICLRCVSLSIQKGRNSLVPVSKLSLFSRCNASSGNISSGKAAQQKQGFGKWLMLVFPVGGLILGTWQVRRKQWKLGLIRQLEERTKSNPIPLPDDVSELENLEYRPVTVHGAFDHSRELYIEPRSLVTGNDDRNVDAGSLLSTKKSNVGAQVVTPFFIPDKNMTILVNRGFVAKDKKNPNSRLQGQVDGLVEVTGLLRHNEKRPPLIPKNKPSSNQWYYKDLNEMAGLTGTSPILVDAINTTPGGPIGGQTRVKLRDEHVSYAITWYSLALATGAMWYIRFIK</sequence>
<dbReference type="InterPro" id="IPR002994">
    <property type="entry name" value="Surf1/Shy1"/>
</dbReference>
<comment type="caution">
    <text evidence="7">The sequence shown here is derived from an EMBL/GenBank/DDBJ whole genome shotgun (WGS) entry which is preliminary data.</text>
</comment>
<evidence type="ECO:0000256" key="2">
    <source>
        <dbReference type="ARBA" id="ARBA00007165"/>
    </source>
</evidence>
<comment type="caution">
    <text evidence="6">Lacks conserved residue(s) required for the propagation of feature annotation.</text>
</comment>
<keyword evidence="6" id="KW-0496">Mitochondrion</keyword>
<keyword evidence="5 6" id="KW-0472">Membrane</keyword>
<reference evidence="7 8" key="1">
    <citation type="submission" date="2024-02" db="EMBL/GenBank/DDBJ databases">
        <authorList>
            <person name="Daric V."/>
            <person name="Darras S."/>
        </authorList>
    </citation>
    <scope>NUCLEOTIDE SEQUENCE [LARGE SCALE GENOMIC DNA]</scope>
</reference>
<dbReference type="EMBL" id="CAWYQH010000174">
    <property type="protein sequence ID" value="CAK8697993.1"/>
    <property type="molecule type" value="Genomic_DNA"/>
</dbReference>
<keyword evidence="4 6" id="KW-1133">Transmembrane helix</keyword>
<name>A0ABP0H365_CLALP</name>
<gene>
    <name evidence="7" type="ORF">CVLEPA_LOCUS31465</name>
</gene>
<dbReference type="PROSITE" id="PS50895">
    <property type="entry name" value="SURF1"/>
    <property type="match status" value="1"/>
</dbReference>
<comment type="function">
    <text evidence="6">Probably involved in the biogenesis of the COX complex.</text>
</comment>
<evidence type="ECO:0000256" key="5">
    <source>
        <dbReference type="ARBA" id="ARBA00023136"/>
    </source>
</evidence>
<keyword evidence="6" id="KW-0999">Mitochondrion inner membrane</keyword>
<dbReference type="Pfam" id="PF02104">
    <property type="entry name" value="SURF1"/>
    <property type="match status" value="1"/>
</dbReference>
<evidence type="ECO:0000313" key="8">
    <source>
        <dbReference type="Proteomes" id="UP001642483"/>
    </source>
</evidence>
<dbReference type="Proteomes" id="UP001642483">
    <property type="component" value="Unassembled WGS sequence"/>
</dbReference>